<dbReference type="EMBL" id="JACEIO010000004">
    <property type="protein sequence ID" value="MBA4536171.1"/>
    <property type="molecule type" value="Genomic_DNA"/>
</dbReference>
<comment type="caution">
    <text evidence="2">The sequence shown here is derived from an EMBL/GenBank/DDBJ whole genome shotgun (WGS) entry which is preliminary data.</text>
</comment>
<evidence type="ECO:0000313" key="3">
    <source>
        <dbReference type="Proteomes" id="UP000472971"/>
    </source>
</evidence>
<dbReference type="RefSeq" id="WP_163240039.1">
    <property type="nucleotide sequence ID" value="NZ_JAAIWN010000004.1"/>
</dbReference>
<evidence type="ECO:0000313" key="2">
    <source>
        <dbReference type="EMBL" id="NEY80544.1"/>
    </source>
</evidence>
<evidence type="ECO:0000313" key="4">
    <source>
        <dbReference type="Proteomes" id="UP000570010"/>
    </source>
</evidence>
<gene>
    <name evidence="2" type="ORF">G4D64_03195</name>
    <name evidence="1" type="ORF">H1Z61_03200</name>
</gene>
<evidence type="ECO:0000313" key="1">
    <source>
        <dbReference type="EMBL" id="MBA4536171.1"/>
    </source>
</evidence>
<dbReference type="EMBL" id="JAAIWN010000004">
    <property type="protein sequence ID" value="NEY80544.1"/>
    <property type="molecule type" value="Genomic_DNA"/>
</dbReference>
<accession>A0A6B3VYU6</accession>
<dbReference type="Proteomes" id="UP000570010">
    <property type="component" value="Unassembled WGS sequence"/>
</dbReference>
<organism evidence="2 3">
    <name type="scientific">Bacillus aquiflavi</name>
    <dbReference type="NCBI Taxonomy" id="2672567"/>
    <lineage>
        <taxon>Bacteria</taxon>
        <taxon>Bacillati</taxon>
        <taxon>Bacillota</taxon>
        <taxon>Bacilli</taxon>
        <taxon>Bacillales</taxon>
        <taxon>Bacillaceae</taxon>
        <taxon>Bacillus</taxon>
    </lineage>
</organism>
<dbReference type="Proteomes" id="UP000472971">
    <property type="component" value="Unassembled WGS sequence"/>
</dbReference>
<reference evidence="1 4" key="2">
    <citation type="submission" date="2020-07" db="EMBL/GenBank/DDBJ databases">
        <authorList>
            <person name="Feng H."/>
        </authorList>
    </citation>
    <scope>NUCLEOTIDE SEQUENCE [LARGE SCALE GENOMIC DNA]</scope>
    <source>
        <strain evidence="1">S-12</strain>
        <strain evidence="4">s-12</strain>
    </source>
</reference>
<sequence>MDILQVNDKKYIFNHYVMNHIEKFRYPLEANHTFFRGISKKLLKDIFYIYYNNNCKQDRYFYLGIILYLQSRHEYPDCLEELLDFFVSQFLNDKEGLLIYLKHREGFYFYYIEDNNCKIYFFNKNSEAKEFSLSRDVRLLYEI</sequence>
<name>A0A6B3VYU6_9BACI</name>
<keyword evidence="3" id="KW-1185">Reference proteome</keyword>
<dbReference type="AlphaFoldDB" id="A0A6B3VYU6"/>
<reference evidence="2 3" key="1">
    <citation type="submission" date="2020-02" db="EMBL/GenBank/DDBJ databases">
        <title>Bacillus aquiflavi sp. nov., isolated from yellow water of strong flavor Chinese baijiu in Yibin region of China.</title>
        <authorList>
            <person name="Xie J."/>
        </authorList>
    </citation>
    <scope>NUCLEOTIDE SEQUENCE [LARGE SCALE GENOMIC DNA]</scope>
    <source>
        <strain evidence="2 3">3H-10</strain>
    </source>
</reference>
<protein>
    <submittedName>
        <fullName evidence="2">Uncharacterized protein</fullName>
    </submittedName>
</protein>
<proteinExistence type="predicted"/>